<feature type="binding site" evidence="11">
    <location>
        <position position="20"/>
    </location>
    <ligand>
        <name>5-methyltetrahydropteroyltri-L-glutamate</name>
        <dbReference type="ChEBI" id="CHEBI:58207"/>
    </ligand>
</feature>
<keyword evidence="6 10" id="KW-0808">Transferase</keyword>
<dbReference type="SUPFAM" id="SSF51726">
    <property type="entry name" value="UROD/MetE-like"/>
    <property type="match status" value="2"/>
</dbReference>
<comment type="cofactor">
    <cofactor evidence="10">
        <name>Zn(2+)</name>
        <dbReference type="ChEBI" id="CHEBI:29105"/>
    </cofactor>
    <text evidence="10">Binds 1 zinc ion per subunit.</text>
</comment>
<proteinExistence type="inferred from homology"/>
<feature type="binding site" evidence="12">
    <location>
        <position position="666"/>
    </location>
    <ligand>
        <name>Zn(2+)</name>
        <dbReference type="ChEBI" id="CHEBI:29105"/>
        <label>1</label>
        <note>catalytic</note>
    </ligand>
</feature>
<feature type="active site" description="Proton donor" evidence="10 13">
    <location>
        <position position="695"/>
    </location>
</feature>
<feature type="binding site" evidence="10">
    <location>
        <position position="485"/>
    </location>
    <ligand>
        <name>L-homocysteine</name>
        <dbReference type="ChEBI" id="CHEBI:58199"/>
    </ligand>
</feature>
<evidence type="ECO:0000256" key="10">
    <source>
        <dbReference type="HAMAP-Rule" id="MF_00172"/>
    </source>
</evidence>
<dbReference type="InterPro" id="IPR038071">
    <property type="entry name" value="UROD/MetE-like_sf"/>
</dbReference>
<feature type="binding site" evidence="10">
    <location>
        <position position="727"/>
    </location>
    <ligand>
        <name>Zn(2+)</name>
        <dbReference type="ChEBI" id="CHEBI:29105"/>
        <note>catalytic</note>
    </ligand>
</feature>
<evidence type="ECO:0000256" key="7">
    <source>
        <dbReference type="ARBA" id="ARBA00022723"/>
    </source>
</evidence>
<evidence type="ECO:0000256" key="6">
    <source>
        <dbReference type="ARBA" id="ARBA00022679"/>
    </source>
</evidence>
<dbReference type="EMBL" id="JACHHJ010000003">
    <property type="protein sequence ID" value="MBB6450546.1"/>
    <property type="molecule type" value="Genomic_DNA"/>
</dbReference>
<feature type="binding site" evidence="10 11">
    <location>
        <position position="600"/>
    </location>
    <ligand>
        <name>L-homocysteine</name>
        <dbReference type="ChEBI" id="CHEBI:58199"/>
    </ligand>
</feature>
<feature type="binding site" evidence="10">
    <location>
        <position position="642"/>
    </location>
    <ligand>
        <name>Zn(2+)</name>
        <dbReference type="ChEBI" id="CHEBI:29105"/>
        <note>catalytic</note>
    </ligand>
</feature>
<comment type="pathway">
    <text evidence="2 10">Amino-acid biosynthesis; L-methionine biosynthesis via de novo pathway; L-methionine from L-homocysteine (MetE route): step 1/1.</text>
</comment>
<feature type="binding site" evidence="10 11">
    <location>
        <position position="485"/>
    </location>
    <ligand>
        <name>L-methionine</name>
        <dbReference type="ChEBI" id="CHEBI:57844"/>
    </ligand>
</feature>
<evidence type="ECO:0000256" key="3">
    <source>
        <dbReference type="ARBA" id="ARBA00009553"/>
    </source>
</evidence>
<dbReference type="Pfam" id="PF01717">
    <property type="entry name" value="Meth_synt_2"/>
    <property type="match status" value="1"/>
</dbReference>
<evidence type="ECO:0000313" key="17">
    <source>
        <dbReference type="Proteomes" id="UP000568839"/>
    </source>
</evidence>
<dbReference type="UniPathway" id="UPA00051">
    <property type="reaction ID" value="UER00082"/>
</dbReference>
<feature type="binding site" evidence="11">
    <location>
        <position position="118"/>
    </location>
    <ligand>
        <name>5-methyltetrahydropteroyltri-L-glutamate</name>
        <dbReference type="ChEBI" id="CHEBI:58207"/>
    </ligand>
</feature>
<dbReference type="Proteomes" id="UP000568839">
    <property type="component" value="Unassembled WGS sequence"/>
</dbReference>
<evidence type="ECO:0000256" key="2">
    <source>
        <dbReference type="ARBA" id="ARBA00004681"/>
    </source>
</evidence>
<comment type="caution">
    <text evidence="16">The sequence shown here is derived from an EMBL/GenBank/DDBJ whole genome shotgun (WGS) entry which is preliminary data.</text>
</comment>
<evidence type="ECO:0000256" key="9">
    <source>
        <dbReference type="ARBA" id="ARBA00023167"/>
    </source>
</evidence>
<evidence type="ECO:0000256" key="5">
    <source>
        <dbReference type="ARBA" id="ARBA00022605"/>
    </source>
</evidence>
<dbReference type="InterPro" id="IPR006276">
    <property type="entry name" value="Cobalamin-indep_Met_synthase"/>
</dbReference>
<feature type="binding site" evidence="10">
    <location>
        <position position="666"/>
    </location>
    <ligand>
        <name>Zn(2+)</name>
        <dbReference type="ChEBI" id="CHEBI:29105"/>
        <note>catalytic</note>
    </ligand>
</feature>
<dbReference type="Pfam" id="PF08267">
    <property type="entry name" value="Meth_synt_1"/>
    <property type="match status" value="1"/>
</dbReference>
<reference evidence="16 17" key="1">
    <citation type="submission" date="2020-08" db="EMBL/GenBank/DDBJ databases">
        <title>Genomic Encyclopedia of Type Strains, Phase IV (KMG-IV): sequencing the most valuable type-strain genomes for metagenomic binning, comparative biology and taxonomic classification.</title>
        <authorList>
            <person name="Goeker M."/>
        </authorList>
    </citation>
    <scope>NUCLEOTIDE SEQUENCE [LARGE SCALE GENOMIC DNA]</scope>
    <source>
        <strain evidence="16 17">DSM 21769</strain>
    </source>
</reference>
<evidence type="ECO:0000256" key="1">
    <source>
        <dbReference type="ARBA" id="ARBA00002777"/>
    </source>
</evidence>
<organism evidence="16 17">
    <name type="scientific">Geomicrobium halophilum</name>
    <dbReference type="NCBI Taxonomy" id="549000"/>
    <lineage>
        <taxon>Bacteria</taxon>
        <taxon>Bacillati</taxon>
        <taxon>Bacillota</taxon>
        <taxon>Bacilli</taxon>
        <taxon>Bacillales</taxon>
        <taxon>Geomicrobium</taxon>
    </lineage>
</organism>
<keyword evidence="5 10" id="KW-0028">Amino-acid biosynthesis</keyword>
<evidence type="ECO:0000259" key="14">
    <source>
        <dbReference type="Pfam" id="PF01717"/>
    </source>
</evidence>
<comment type="caution">
    <text evidence="10">Lacks conserved residue(s) required for the propagation of feature annotation.</text>
</comment>
<dbReference type="EC" id="2.1.1.14" evidence="10"/>
<dbReference type="AlphaFoldDB" id="A0A841PTQ7"/>
<dbReference type="GO" id="GO:0009086">
    <property type="term" value="P:methionine biosynthetic process"/>
    <property type="evidence" value="ECO:0007669"/>
    <property type="project" value="UniProtKB-UniRule"/>
</dbReference>
<feature type="binding site" evidence="12">
    <location>
        <position position="642"/>
    </location>
    <ligand>
        <name>Zn(2+)</name>
        <dbReference type="ChEBI" id="CHEBI:29105"/>
        <label>1</label>
        <note>catalytic</note>
    </ligand>
</feature>
<feature type="binding site" evidence="12">
    <location>
        <position position="727"/>
    </location>
    <ligand>
        <name>Zn(2+)</name>
        <dbReference type="ChEBI" id="CHEBI:29105"/>
        <label>1</label>
        <note>catalytic</note>
    </ligand>
</feature>
<comment type="catalytic activity">
    <reaction evidence="10">
        <text>5-methyltetrahydropteroyltri-L-glutamate + L-homocysteine = tetrahydropteroyltri-L-glutamate + L-methionine</text>
        <dbReference type="Rhea" id="RHEA:21196"/>
        <dbReference type="ChEBI" id="CHEBI:57844"/>
        <dbReference type="ChEBI" id="CHEBI:58140"/>
        <dbReference type="ChEBI" id="CHEBI:58199"/>
        <dbReference type="ChEBI" id="CHEBI:58207"/>
        <dbReference type="EC" id="2.1.1.14"/>
    </reaction>
</comment>
<dbReference type="GO" id="GO:0032259">
    <property type="term" value="P:methylation"/>
    <property type="evidence" value="ECO:0007669"/>
    <property type="project" value="UniProtKB-KW"/>
</dbReference>
<dbReference type="NCBIfam" id="TIGR01371">
    <property type="entry name" value="met_syn_B12ind"/>
    <property type="match status" value="1"/>
</dbReference>
<evidence type="ECO:0000259" key="15">
    <source>
        <dbReference type="Pfam" id="PF08267"/>
    </source>
</evidence>
<dbReference type="GO" id="GO:0008270">
    <property type="term" value="F:zinc ion binding"/>
    <property type="evidence" value="ECO:0007669"/>
    <property type="project" value="InterPro"/>
</dbReference>
<dbReference type="GO" id="GO:0003871">
    <property type="term" value="F:5-methyltetrahydropteroyltriglutamate-homocysteine S-methyltransferase activity"/>
    <property type="evidence" value="ECO:0007669"/>
    <property type="project" value="UniProtKB-UniRule"/>
</dbReference>
<feature type="binding site" evidence="12">
    <location>
        <position position="644"/>
    </location>
    <ligand>
        <name>Zn(2+)</name>
        <dbReference type="ChEBI" id="CHEBI:29105"/>
        <label>1</label>
        <note>catalytic</note>
    </ligand>
</feature>
<protein>
    <recommendedName>
        <fullName evidence="10">5-methyltetrahydropteroyltriglutamate--homocysteine methyltransferase</fullName>
        <ecNumber evidence="10">2.1.1.14</ecNumber>
    </recommendedName>
    <alternativeName>
        <fullName evidence="10">Cobalamin-independent methionine synthase</fullName>
    </alternativeName>
    <alternativeName>
        <fullName evidence="10">Methionine synthase, vitamin-B12 independent isozyme</fullName>
    </alternativeName>
</protein>
<feature type="binding site" evidence="10">
    <location>
        <position position="606"/>
    </location>
    <ligand>
        <name>5-methyltetrahydropteroyltri-L-glutamate</name>
        <dbReference type="ChEBI" id="CHEBI:58207"/>
    </ligand>
</feature>
<evidence type="ECO:0000313" key="16">
    <source>
        <dbReference type="EMBL" id="MBB6450546.1"/>
    </source>
</evidence>
<dbReference type="InterPro" id="IPR013215">
    <property type="entry name" value="Cbl-indep_Met_Synth_N"/>
</dbReference>
<feature type="binding site" evidence="10 11">
    <location>
        <begin position="432"/>
        <end position="434"/>
    </location>
    <ligand>
        <name>L-methionine</name>
        <dbReference type="ChEBI" id="CHEBI:57844"/>
    </ligand>
</feature>
<dbReference type="NCBIfam" id="NF003556">
    <property type="entry name" value="PRK05222.1"/>
    <property type="match status" value="1"/>
</dbReference>
<evidence type="ECO:0000256" key="11">
    <source>
        <dbReference type="PIRSR" id="PIRSR000382-1"/>
    </source>
</evidence>
<feature type="binding site" evidence="10">
    <location>
        <position position="644"/>
    </location>
    <ligand>
        <name>Zn(2+)</name>
        <dbReference type="ChEBI" id="CHEBI:29105"/>
        <note>catalytic</note>
    </ligand>
</feature>
<comment type="function">
    <text evidence="1 10">Catalyzes the transfer of a methyl group from 5-methyltetrahydrofolate to homocysteine resulting in methionine formation.</text>
</comment>
<dbReference type="CDD" id="cd03312">
    <property type="entry name" value="CIMS_N_terminal_like"/>
    <property type="match status" value="1"/>
</dbReference>
<keyword evidence="10" id="KW-0677">Repeat</keyword>
<feature type="binding site" evidence="10 11">
    <location>
        <begin position="432"/>
        <end position="434"/>
    </location>
    <ligand>
        <name>L-homocysteine</name>
        <dbReference type="ChEBI" id="CHEBI:58199"/>
    </ligand>
</feature>
<keyword evidence="17" id="KW-1185">Reference proteome</keyword>
<evidence type="ECO:0000256" key="4">
    <source>
        <dbReference type="ARBA" id="ARBA00022603"/>
    </source>
</evidence>
<accession>A0A841PTQ7</accession>
<keyword evidence="7 10" id="KW-0479">Metal-binding</keyword>
<evidence type="ECO:0000256" key="12">
    <source>
        <dbReference type="PIRSR" id="PIRSR000382-2"/>
    </source>
</evidence>
<dbReference type="HAMAP" id="MF_00172">
    <property type="entry name" value="Meth_synth"/>
    <property type="match status" value="1"/>
</dbReference>
<sequence>MMLRTSLLGYPRIGEKREWKKALESHWAGDTSSEELHAEMKRIRLSHLQKQKDAGVEWIPVGDFTYYDHILDTATMFGFIPERFDYEGGQVPLDTYFAMARGNKEIHAAEMTKWYNTNYHYIVPEIENTTPSLTENYLLNAYKEAKEELDIEGKPVIIGPYSFLKLAKHYKHSDFPELLENLTKVYSQLFTELADEGVQWVQVDEPSLVTTIPEEDITLVSKTYETLNKEVPQLNLLLQTYFDAVSHYEKVSQLPVAGLGLDFVHDEGKNLHAIQSQGFPKDKVLGAGIIDGRNIWKAKMKDKLVLLKEIQKVVENDDQIWLQPSASLLHTPVTVKNEPDLDETLIQALSFADEKMIEISTLQKLAANEASADSIELQENEQIFADLKAKGWRQEEPDRTAFKEVSRTLPYEERRKEQLEKWQLPTLPTTTIGSFPQTRDVRRLRARFKKGELSNLEYQAAIKSHIETWIKHQEEIGLDVLVHGEFERNDMVEFFGERLDGFAFTKNAWVQSYGSRGVKPPIIYGDVRFKAPMTVEETLYAQSLTDKPVKGMLTGPVTILNWSFERDDLPKQQVAFQIAEAIKEEVSALEDAGIEMIQIDEPALREGLPLKREDWQTYLDWAVHAFRLSSSHVKNTTQIHTHMCYSEFQDIISAISALDADVISIETSRSQGDILETFEDNVYDKGIGLGVYDIHSPRVPSEDEMLHVIDRALSVLPADLFWVNPDCGLKTRNEEETIAALKEMVSAAQKARNKVTS</sequence>
<evidence type="ECO:0000256" key="8">
    <source>
        <dbReference type="ARBA" id="ARBA00022833"/>
    </source>
</evidence>
<feature type="domain" description="Cobalamin-independent methionine synthase MetE C-terminal/archaeal" evidence="14">
    <location>
        <begin position="427"/>
        <end position="749"/>
    </location>
</feature>
<name>A0A841PTQ7_9BACL</name>
<feature type="binding site" evidence="10 11">
    <location>
        <position position="562"/>
    </location>
    <ligand>
        <name>5-methyltetrahydropteroyltri-L-glutamate</name>
        <dbReference type="ChEBI" id="CHEBI:58207"/>
    </ligand>
</feature>
<evidence type="ECO:0000256" key="13">
    <source>
        <dbReference type="PIRSR" id="PIRSR000382-3"/>
    </source>
</evidence>
<dbReference type="PANTHER" id="PTHR30519">
    <property type="entry name" value="5-METHYLTETRAHYDROPTEROYLTRIGLUTAMATE--HOMOCYSTEINE METHYLTRANSFERASE"/>
    <property type="match status" value="1"/>
</dbReference>
<comment type="similarity">
    <text evidence="3 10">Belongs to the vitamin-B12 independent methionine synthase family.</text>
</comment>
<dbReference type="InterPro" id="IPR002629">
    <property type="entry name" value="Met_Synth_C/arc"/>
</dbReference>
<feature type="binding site" evidence="10">
    <location>
        <begin position="17"/>
        <end position="20"/>
    </location>
    <ligand>
        <name>5-methyltetrahydropteroyltri-L-glutamate</name>
        <dbReference type="ChEBI" id="CHEBI:58207"/>
    </ligand>
</feature>
<dbReference type="CDD" id="cd03311">
    <property type="entry name" value="CIMS_C_terminal_like"/>
    <property type="match status" value="1"/>
</dbReference>
<dbReference type="Gene3D" id="3.20.20.210">
    <property type="match status" value="2"/>
</dbReference>
<feature type="domain" description="Cobalamin-independent methionine synthase MetE N-terminal" evidence="15">
    <location>
        <begin position="5"/>
        <end position="314"/>
    </location>
</feature>
<keyword evidence="8 10" id="KW-0862">Zinc</keyword>
<dbReference type="PIRSF" id="PIRSF000382">
    <property type="entry name" value="MeTrfase_B12_ind"/>
    <property type="match status" value="1"/>
</dbReference>
<keyword evidence="9 10" id="KW-0486">Methionine biosynthesis</keyword>
<feature type="binding site" evidence="10">
    <location>
        <position position="113"/>
    </location>
    <ligand>
        <name>5-methyltetrahydropteroyltri-L-glutamate</name>
        <dbReference type="ChEBI" id="CHEBI:58207"/>
    </ligand>
</feature>
<feature type="binding site" evidence="10 11">
    <location>
        <position position="600"/>
    </location>
    <ligand>
        <name>L-methionine</name>
        <dbReference type="ChEBI" id="CHEBI:57844"/>
    </ligand>
</feature>
<gene>
    <name evidence="10" type="primary">metE</name>
    <name evidence="16" type="ORF">HNR44_002529</name>
</gene>
<comment type="cofactor">
    <cofactor evidence="12">
        <name>Zn(2+)</name>
        <dbReference type="ChEBI" id="CHEBI:29105"/>
    </cofactor>
    <text evidence="12">Binds 2 Zn(2+) ions per subunit.</text>
</comment>
<keyword evidence="4 10" id="KW-0489">Methyltransferase</keyword>